<dbReference type="GO" id="GO:0008168">
    <property type="term" value="F:methyltransferase activity"/>
    <property type="evidence" value="ECO:0007669"/>
    <property type="project" value="UniProtKB-KW"/>
</dbReference>
<dbReference type="InterPro" id="IPR036390">
    <property type="entry name" value="WH_DNA-bd_sf"/>
</dbReference>
<evidence type="ECO:0000313" key="4">
    <source>
        <dbReference type="Proteomes" id="UP001528912"/>
    </source>
</evidence>
<reference evidence="3 4" key="1">
    <citation type="submission" date="2023-03" db="EMBL/GenBank/DDBJ databases">
        <title>YIM 133296 draft genome.</title>
        <authorList>
            <person name="Xiong L."/>
        </authorList>
    </citation>
    <scope>NUCLEOTIDE SEQUENCE [LARGE SCALE GENOMIC DNA]</scope>
    <source>
        <strain evidence="3 4">YIM 133296</strain>
    </source>
</reference>
<dbReference type="InterPro" id="IPR053173">
    <property type="entry name" value="SAM-binding_MTase"/>
</dbReference>
<dbReference type="Pfam" id="PF21320">
    <property type="entry name" value="WHD_Rv2258c"/>
    <property type="match status" value="1"/>
</dbReference>
<feature type="domain" description="Methyltransferase" evidence="1">
    <location>
        <begin position="172"/>
        <end position="286"/>
    </location>
</feature>
<proteinExistence type="predicted"/>
<keyword evidence="3" id="KW-0808">Transferase</keyword>
<organism evidence="3 4">
    <name type="scientific">Luteipulveratus flavus</name>
    <dbReference type="NCBI Taxonomy" id="3031728"/>
    <lineage>
        <taxon>Bacteria</taxon>
        <taxon>Bacillati</taxon>
        <taxon>Actinomycetota</taxon>
        <taxon>Actinomycetes</taxon>
        <taxon>Micrococcales</taxon>
        <taxon>Dermacoccaceae</taxon>
        <taxon>Luteipulveratus</taxon>
    </lineage>
</organism>
<dbReference type="Gene3D" id="3.40.50.150">
    <property type="entry name" value="Vaccinia Virus protein VP39"/>
    <property type="match status" value="1"/>
</dbReference>
<feature type="domain" description="S-adenosylmethionine-dependent methyltransferase Rv2258c-like winged HTH" evidence="2">
    <location>
        <begin position="22"/>
        <end position="95"/>
    </location>
</feature>
<sequence>MSTAEDLADRIAGACVQMMDVLSIALGDRLGFYRALAAEPGRTVSELAAATGTSERYVREWLEQQAVTGFVVIDDSAACADRRHTLAEGAAEVLTDADSLLFLAPLARQLAAAARMVPAIGDAVTSGGGVPWAAYGTDMRESEADLNRPAYLHLLATEWLPALPDVVERLRAGGRVADVGCGAGWSSIALAHGFPESHVDAFDLDEASVALARSNVAAAGLSERVEVRHVDIGQVPAATSYDLVTAFECLHDLPHPVEALRAVRALASPDGVVLVGDMKVAEELTAPGDDVERMMYGFSILVCLPDSMATPGSAATGTVMRPQTLRRYATDAGFTQVEVLPVEHDTWRFYRLTP</sequence>
<dbReference type="SUPFAM" id="SSF53335">
    <property type="entry name" value="S-adenosyl-L-methionine-dependent methyltransferases"/>
    <property type="match status" value="1"/>
</dbReference>
<accession>A0ABT6C2X4</accession>
<name>A0ABT6C2X4_9MICO</name>
<dbReference type="EMBL" id="JAROAV010000008">
    <property type="protein sequence ID" value="MDF8263123.1"/>
    <property type="molecule type" value="Genomic_DNA"/>
</dbReference>
<evidence type="ECO:0000313" key="3">
    <source>
        <dbReference type="EMBL" id="MDF8263123.1"/>
    </source>
</evidence>
<comment type="caution">
    <text evidence="3">The sequence shown here is derived from an EMBL/GenBank/DDBJ whole genome shotgun (WGS) entry which is preliminary data.</text>
</comment>
<keyword evidence="3" id="KW-0489">Methyltransferase</keyword>
<evidence type="ECO:0000259" key="2">
    <source>
        <dbReference type="Pfam" id="PF21320"/>
    </source>
</evidence>
<dbReference type="CDD" id="cd02440">
    <property type="entry name" value="AdoMet_MTases"/>
    <property type="match status" value="1"/>
</dbReference>
<dbReference type="GO" id="GO:0032259">
    <property type="term" value="P:methylation"/>
    <property type="evidence" value="ECO:0007669"/>
    <property type="project" value="UniProtKB-KW"/>
</dbReference>
<gene>
    <name evidence="3" type="ORF">P4R38_02535</name>
</gene>
<dbReference type="InterPro" id="IPR029063">
    <property type="entry name" value="SAM-dependent_MTases_sf"/>
</dbReference>
<dbReference type="InterPro" id="IPR048711">
    <property type="entry name" value="WHD_Rv2258c"/>
</dbReference>
<dbReference type="Pfam" id="PF13847">
    <property type="entry name" value="Methyltransf_31"/>
    <property type="match status" value="1"/>
</dbReference>
<evidence type="ECO:0000259" key="1">
    <source>
        <dbReference type="Pfam" id="PF13847"/>
    </source>
</evidence>
<keyword evidence="4" id="KW-1185">Reference proteome</keyword>
<dbReference type="PANTHER" id="PTHR45128:SF2">
    <property type="entry name" value="METHYLTRANSFERASE DOMAIN-CONTAINING PROTEIN"/>
    <property type="match status" value="1"/>
</dbReference>
<dbReference type="RefSeq" id="WP_277190908.1">
    <property type="nucleotide sequence ID" value="NZ_JAROAV010000008.1"/>
</dbReference>
<dbReference type="InterPro" id="IPR025714">
    <property type="entry name" value="Methyltranfer_dom"/>
</dbReference>
<dbReference type="Proteomes" id="UP001528912">
    <property type="component" value="Unassembled WGS sequence"/>
</dbReference>
<dbReference type="PANTHER" id="PTHR45128">
    <property type="entry name" value="METHYLTRANSFERASE TYPE 11"/>
    <property type="match status" value="1"/>
</dbReference>
<protein>
    <submittedName>
        <fullName evidence="3">Class I SAM-dependent methyltransferase</fullName>
    </submittedName>
</protein>
<dbReference type="SUPFAM" id="SSF46785">
    <property type="entry name" value="Winged helix' DNA-binding domain"/>
    <property type="match status" value="1"/>
</dbReference>